<reference evidence="1" key="1">
    <citation type="submission" date="2020-02" db="EMBL/GenBank/DDBJ databases">
        <authorList>
            <person name="Meier V. D."/>
        </authorList>
    </citation>
    <scope>NUCLEOTIDE SEQUENCE</scope>
    <source>
        <strain evidence="1">AVDCRST_MAG93</strain>
    </source>
</reference>
<organism evidence="1">
    <name type="scientific">uncultured Chloroflexia bacterium</name>
    <dbReference type="NCBI Taxonomy" id="1672391"/>
    <lineage>
        <taxon>Bacteria</taxon>
        <taxon>Bacillati</taxon>
        <taxon>Chloroflexota</taxon>
        <taxon>Chloroflexia</taxon>
        <taxon>environmental samples</taxon>
    </lineage>
</organism>
<name>A0A6J4HHT3_9CHLR</name>
<proteinExistence type="predicted"/>
<dbReference type="Gene3D" id="3.40.1190.20">
    <property type="match status" value="1"/>
</dbReference>
<accession>A0A6J4HHT3</accession>
<dbReference type="EMBL" id="CADCTR010000200">
    <property type="protein sequence ID" value="CAA9225021.1"/>
    <property type="molecule type" value="Genomic_DNA"/>
</dbReference>
<sequence>FALAAGLDSIAAATLANTAAALVVRRIGNAVVAADELQAAILDYEMEGS</sequence>
<evidence type="ECO:0000313" key="1">
    <source>
        <dbReference type="EMBL" id="CAA9225021.1"/>
    </source>
</evidence>
<dbReference type="InterPro" id="IPR029056">
    <property type="entry name" value="Ribokinase-like"/>
</dbReference>
<gene>
    <name evidence="1" type="ORF">AVDCRST_MAG93-619</name>
</gene>
<dbReference type="AlphaFoldDB" id="A0A6J4HHT3"/>
<protein>
    <submittedName>
        <fullName evidence="1">Uncharacterized protein</fullName>
    </submittedName>
</protein>
<feature type="non-terminal residue" evidence="1">
    <location>
        <position position="1"/>
    </location>
</feature>